<evidence type="ECO:0000256" key="3">
    <source>
        <dbReference type="ARBA" id="ARBA00023163"/>
    </source>
</evidence>
<comment type="caution">
    <text evidence="6">The sequence shown here is derived from an EMBL/GenBank/DDBJ whole genome shotgun (WGS) entry which is preliminary data.</text>
</comment>
<dbReference type="Proteomes" id="UP001187221">
    <property type="component" value="Unassembled WGS sequence"/>
</dbReference>
<evidence type="ECO:0000256" key="4">
    <source>
        <dbReference type="PROSITE-ProRule" id="PRU00335"/>
    </source>
</evidence>
<keyword evidence="1" id="KW-0805">Transcription regulation</keyword>
<keyword evidence="3" id="KW-0804">Transcription</keyword>
<dbReference type="RefSeq" id="WP_317973847.1">
    <property type="nucleotide sequence ID" value="NZ_BTFW01000001.1"/>
</dbReference>
<evidence type="ECO:0000313" key="7">
    <source>
        <dbReference type="Proteomes" id="UP001187221"/>
    </source>
</evidence>
<sequence length="229" mass="24921">MTRIERLTQAERLASERQTRAERQAITRERLVEAASDLFRRDGYAITSIDRIAQAAGYTKGAVYSNFEDKEAIFLTAFGAEANENLGALLARIDEAPTREAVIEEVAQWANERSRHGGWSFPVLELARSLSPGPAGSDPATAPASVSASCSEHLEAIVRNGWRRLGEHLRARFPHGPSSPEMLGALLFEIAYAPALTFLPSPRAGDLVRLVLPGQLAGHPDDAPEDARP</sequence>
<dbReference type="PRINTS" id="PR00455">
    <property type="entry name" value="HTHTETR"/>
</dbReference>
<keyword evidence="2 4" id="KW-0238">DNA-binding</keyword>
<evidence type="ECO:0000256" key="1">
    <source>
        <dbReference type="ARBA" id="ARBA00023015"/>
    </source>
</evidence>
<evidence type="ECO:0000256" key="2">
    <source>
        <dbReference type="ARBA" id="ARBA00023125"/>
    </source>
</evidence>
<dbReference type="SUPFAM" id="SSF46689">
    <property type="entry name" value="Homeodomain-like"/>
    <property type="match status" value="1"/>
</dbReference>
<proteinExistence type="predicted"/>
<dbReference type="EMBL" id="BTFW01000001">
    <property type="protein sequence ID" value="GMM60023.1"/>
    <property type="molecule type" value="Genomic_DNA"/>
</dbReference>
<evidence type="ECO:0000313" key="6">
    <source>
        <dbReference type="EMBL" id="GMM60023.1"/>
    </source>
</evidence>
<organism evidence="6 7">
    <name type="scientific">Novosphingobium pituita</name>
    <dbReference type="NCBI Taxonomy" id="3056842"/>
    <lineage>
        <taxon>Bacteria</taxon>
        <taxon>Pseudomonadati</taxon>
        <taxon>Pseudomonadota</taxon>
        <taxon>Alphaproteobacteria</taxon>
        <taxon>Sphingomonadales</taxon>
        <taxon>Sphingomonadaceae</taxon>
        <taxon>Novosphingobium</taxon>
    </lineage>
</organism>
<dbReference type="PANTHER" id="PTHR47506:SF1">
    <property type="entry name" value="HTH-TYPE TRANSCRIPTIONAL REGULATOR YJDC"/>
    <property type="match status" value="1"/>
</dbReference>
<dbReference type="Gene3D" id="1.10.357.10">
    <property type="entry name" value="Tetracycline Repressor, domain 2"/>
    <property type="match status" value="1"/>
</dbReference>
<dbReference type="InterPro" id="IPR009057">
    <property type="entry name" value="Homeodomain-like_sf"/>
</dbReference>
<dbReference type="PANTHER" id="PTHR47506">
    <property type="entry name" value="TRANSCRIPTIONAL REGULATORY PROTEIN"/>
    <property type="match status" value="1"/>
</dbReference>
<dbReference type="PROSITE" id="PS50977">
    <property type="entry name" value="HTH_TETR_2"/>
    <property type="match status" value="1"/>
</dbReference>
<feature type="DNA-binding region" description="H-T-H motif" evidence="4">
    <location>
        <begin position="48"/>
        <end position="67"/>
    </location>
</feature>
<feature type="domain" description="HTH tetR-type" evidence="5">
    <location>
        <begin position="25"/>
        <end position="85"/>
    </location>
</feature>
<reference evidence="6 7" key="1">
    <citation type="submission" date="2023-06" db="EMBL/GenBank/DDBJ databases">
        <title>Draft genome sequence of Novosphingobium sp. strain IK01.</title>
        <authorList>
            <person name="Hatamoto M."/>
            <person name="Ikarashi T."/>
            <person name="Yamaguchi T."/>
        </authorList>
    </citation>
    <scope>NUCLEOTIDE SEQUENCE [LARGE SCALE GENOMIC DNA]</scope>
    <source>
        <strain evidence="6 7">IK01</strain>
    </source>
</reference>
<protein>
    <recommendedName>
        <fullName evidence="5">HTH tetR-type domain-containing protein</fullName>
    </recommendedName>
</protein>
<dbReference type="Pfam" id="PF00440">
    <property type="entry name" value="TetR_N"/>
    <property type="match status" value="1"/>
</dbReference>
<evidence type="ECO:0000259" key="5">
    <source>
        <dbReference type="PROSITE" id="PS50977"/>
    </source>
</evidence>
<accession>A0ABQ6P422</accession>
<name>A0ABQ6P422_9SPHN</name>
<dbReference type="InterPro" id="IPR001647">
    <property type="entry name" value="HTH_TetR"/>
</dbReference>
<keyword evidence="7" id="KW-1185">Reference proteome</keyword>
<gene>
    <name evidence="6" type="ORF">NUTIK01_08000</name>
</gene>